<dbReference type="AlphaFoldDB" id="A0A840WDI6"/>
<dbReference type="RefSeq" id="WP_221318727.1">
    <property type="nucleotide sequence ID" value="NZ_BAAAKM010000103.1"/>
</dbReference>
<evidence type="ECO:0000313" key="1">
    <source>
        <dbReference type="EMBL" id="MBB5490045.1"/>
    </source>
</evidence>
<sequence>MKWWKAVGVAAFVGVAATGVALARAERQRRAYTPEQVRDRLHARVAEVGQAGDESAAAGEPEVQDLGGGAARAMARRVRAGAAKVRALPPVATIGRVLRRARGDRAGDR</sequence>
<accession>A0A840WDI6</accession>
<organism evidence="1 2">
    <name type="scientific">Nocardiopsis metallicus</name>
    <dbReference type="NCBI Taxonomy" id="179819"/>
    <lineage>
        <taxon>Bacteria</taxon>
        <taxon>Bacillati</taxon>
        <taxon>Actinomycetota</taxon>
        <taxon>Actinomycetes</taxon>
        <taxon>Streptosporangiales</taxon>
        <taxon>Nocardiopsidaceae</taxon>
        <taxon>Nocardiopsis</taxon>
    </lineage>
</organism>
<keyword evidence="2" id="KW-1185">Reference proteome</keyword>
<comment type="caution">
    <text evidence="1">The sequence shown here is derived from an EMBL/GenBank/DDBJ whole genome shotgun (WGS) entry which is preliminary data.</text>
</comment>
<proteinExistence type="predicted"/>
<protein>
    <submittedName>
        <fullName evidence="1">Uncharacterized protein</fullName>
    </submittedName>
</protein>
<name>A0A840WDI6_9ACTN</name>
<gene>
    <name evidence="1" type="ORF">HNR07_001182</name>
</gene>
<dbReference type="EMBL" id="JACHDO010000001">
    <property type="protein sequence ID" value="MBB5490045.1"/>
    <property type="molecule type" value="Genomic_DNA"/>
</dbReference>
<reference evidence="1 2" key="1">
    <citation type="submission" date="2020-08" db="EMBL/GenBank/DDBJ databases">
        <title>Sequencing the genomes of 1000 actinobacteria strains.</title>
        <authorList>
            <person name="Klenk H.-P."/>
        </authorList>
    </citation>
    <scope>NUCLEOTIDE SEQUENCE [LARGE SCALE GENOMIC DNA]</scope>
    <source>
        <strain evidence="1 2">DSM 44598</strain>
    </source>
</reference>
<dbReference type="Proteomes" id="UP000579647">
    <property type="component" value="Unassembled WGS sequence"/>
</dbReference>
<evidence type="ECO:0000313" key="2">
    <source>
        <dbReference type="Proteomes" id="UP000579647"/>
    </source>
</evidence>